<dbReference type="Gene3D" id="2.30.130.10">
    <property type="entry name" value="PUA domain"/>
    <property type="match status" value="1"/>
</dbReference>
<dbReference type="Pfam" id="PF03657">
    <property type="entry name" value="UPF0113"/>
    <property type="match status" value="1"/>
</dbReference>
<dbReference type="InterPro" id="IPR005155">
    <property type="entry name" value="UPF0113_PUA"/>
</dbReference>
<dbReference type="AlphaFoldDB" id="A0A7J3SKK2"/>
<gene>
    <name evidence="2" type="ORF">ENW83_01070</name>
</gene>
<name>A0A7J3SKK2_9CREN</name>
<reference evidence="2" key="1">
    <citation type="journal article" date="2020" name="mSystems">
        <title>Genome- and Community-Level Interaction Insights into Carbon Utilization and Element Cycling Functions of Hydrothermarchaeota in Hydrothermal Sediment.</title>
        <authorList>
            <person name="Zhou Z."/>
            <person name="Liu Y."/>
            <person name="Xu W."/>
            <person name="Pan J."/>
            <person name="Luo Z.H."/>
            <person name="Li M."/>
        </authorList>
    </citation>
    <scope>NUCLEOTIDE SEQUENCE [LARGE SCALE GENOMIC DNA]</scope>
    <source>
        <strain evidence="2">SpSt-885</strain>
    </source>
</reference>
<dbReference type="EMBL" id="DTLS01000032">
    <property type="protein sequence ID" value="HGZ59785.1"/>
    <property type="molecule type" value="Genomic_DNA"/>
</dbReference>
<accession>A0A7J3SKK2</accession>
<comment type="caution">
    <text evidence="2">The sequence shown here is derived from an EMBL/GenBank/DDBJ whole genome shotgun (WGS) entry which is preliminary data.</text>
</comment>
<protein>
    <recommendedName>
        <fullName evidence="1">UPF0113 domain-containing protein</fullName>
    </recommendedName>
</protein>
<sequence>MLEALPSYRFNGGLLHMPVEEKGVRLTVCKEGKRALDSFLKSIDAYNKNCAVVLCLFSGEKMKVYCAQQSLAQLAMTLQDSGEIIYHVGMLAGSLNERGVFLPSLELGWELIKANTISGRNVVVLEGDEAKEFIFGRTVELVSEMNWEEGKAVAVINEQGEFLGWGKIRGKRIIPVVDIGSYVRYKD</sequence>
<evidence type="ECO:0000313" key="2">
    <source>
        <dbReference type="EMBL" id="HGZ59785.1"/>
    </source>
</evidence>
<feature type="domain" description="UPF0113" evidence="1">
    <location>
        <begin position="123"/>
        <end position="185"/>
    </location>
</feature>
<dbReference type="InterPro" id="IPR036974">
    <property type="entry name" value="PUA_sf"/>
</dbReference>
<dbReference type="GO" id="GO:0003723">
    <property type="term" value="F:RNA binding"/>
    <property type="evidence" value="ECO:0007669"/>
    <property type="project" value="InterPro"/>
</dbReference>
<proteinExistence type="predicted"/>
<organism evidence="2">
    <name type="scientific">Fervidicoccus fontis</name>
    <dbReference type="NCBI Taxonomy" id="683846"/>
    <lineage>
        <taxon>Archaea</taxon>
        <taxon>Thermoproteota</taxon>
        <taxon>Thermoprotei</taxon>
        <taxon>Fervidicoccales</taxon>
        <taxon>Fervidicoccaceae</taxon>
        <taxon>Fervidicoccus</taxon>
    </lineage>
</organism>
<evidence type="ECO:0000259" key="1">
    <source>
        <dbReference type="Pfam" id="PF03657"/>
    </source>
</evidence>